<name>A0ABS7PXX5_9SPHN</name>
<protein>
    <submittedName>
        <fullName evidence="1">Serine/threonine-protein phosphatase</fullName>
    </submittedName>
</protein>
<dbReference type="SUPFAM" id="SSF81606">
    <property type="entry name" value="PP2C-like"/>
    <property type="match status" value="1"/>
</dbReference>
<keyword evidence="2" id="KW-1185">Reference proteome</keyword>
<evidence type="ECO:0000313" key="2">
    <source>
        <dbReference type="Proteomes" id="UP000706039"/>
    </source>
</evidence>
<dbReference type="Proteomes" id="UP000706039">
    <property type="component" value="Unassembled WGS sequence"/>
</dbReference>
<evidence type="ECO:0000313" key="1">
    <source>
        <dbReference type="EMBL" id="MBY8825197.1"/>
    </source>
</evidence>
<proteinExistence type="predicted"/>
<organism evidence="1 2">
    <name type="scientific">Sphingomonas colocasiae</name>
    <dbReference type="NCBI Taxonomy" id="1848973"/>
    <lineage>
        <taxon>Bacteria</taxon>
        <taxon>Pseudomonadati</taxon>
        <taxon>Pseudomonadota</taxon>
        <taxon>Alphaproteobacteria</taxon>
        <taxon>Sphingomonadales</taxon>
        <taxon>Sphingomonadaceae</taxon>
        <taxon>Sphingomonas</taxon>
    </lineage>
</organism>
<dbReference type="RefSeq" id="WP_222992297.1">
    <property type="nucleotide sequence ID" value="NZ_JAINVV010000011.1"/>
</dbReference>
<accession>A0ABS7PXX5</accession>
<dbReference type="Gene3D" id="3.60.40.10">
    <property type="entry name" value="PPM-type phosphatase domain"/>
    <property type="match status" value="1"/>
</dbReference>
<dbReference type="EMBL" id="JAINVV010000011">
    <property type="protein sequence ID" value="MBY8825197.1"/>
    <property type="molecule type" value="Genomic_DNA"/>
</dbReference>
<gene>
    <name evidence="1" type="ORF">K7G82_23040</name>
</gene>
<reference evidence="1 2" key="1">
    <citation type="submission" date="2021-08" db="EMBL/GenBank/DDBJ databases">
        <authorList>
            <person name="Tuo L."/>
        </authorList>
    </citation>
    <scope>NUCLEOTIDE SEQUENCE [LARGE SCALE GENOMIC DNA]</scope>
    <source>
        <strain evidence="1 2">JCM 31229</strain>
    </source>
</reference>
<sequence length="273" mass="28903">MHFDLIQTISLSGKSGVANDDRIGSGERHAWVIDGATDLGEPGLLGERGGAAWLSTVANAAFTRASGPVSAICDAVFDEVATRYAQEKRREPLGDWELPIAAFAALAIEDDGLACAFAGDCVVMHRSADGVSFLTPVPDAAPERARAVALGPLAGADGVRVPDVVAGLRASRQGPKRVLGTDPLHCRAVTEFHRAPVAKGDDLLLMTDGFGALIDDYGVYDAAGLFARMMEAGLAELAVELRRIENQDAECRRFPRFKISDDASSIWLRVAGS</sequence>
<comment type="caution">
    <text evidence="1">The sequence shown here is derived from an EMBL/GenBank/DDBJ whole genome shotgun (WGS) entry which is preliminary data.</text>
</comment>
<dbReference type="InterPro" id="IPR036457">
    <property type="entry name" value="PPM-type-like_dom_sf"/>
</dbReference>